<evidence type="ECO:0000259" key="4">
    <source>
        <dbReference type="Pfam" id="PF23865"/>
    </source>
</evidence>
<dbReference type="InterPro" id="IPR055647">
    <property type="entry name" value="DUF7223"/>
</dbReference>
<dbReference type="EMBL" id="VCAU01000063">
    <property type="protein sequence ID" value="KAF9887298.1"/>
    <property type="molecule type" value="Genomic_DNA"/>
</dbReference>
<feature type="compositionally biased region" description="Low complexity" evidence="1">
    <location>
        <begin position="486"/>
        <end position="552"/>
    </location>
</feature>
<organism evidence="5 6">
    <name type="scientific">Aspergillus nanangensis</name>
    <dbReference type="NCBI Taxonomy" id="2582783"/>
    <lineage>
        <taxon>Eukaryota</taxon>
        <taxon>Fungi</taxon>
        <taxon>Dikarya</taxon>
        <taxon>Ascomycota</taxon>
        <taxon>Pezizomycotina</taxon>
        <taxon>Eurotiomycetes</taxon>
        <taxon>Eurotiomycetidae</taxon>
        <taxon>Eurotiales</taxon>
        <taxon>Aspergillaceae</taxon>
        <taxon>Aspergillus</taxon>
        <taxon>Aspergillus subgen. Circumdati</taxon>
    </lineage>
</organism>
<evidence type="ECO:0000256" key="1">
    <source>
        <dbReference type="SAM" id="MobiDB-lite"/>
    </source>
</evidence>
<keyword evidence="6" id="KW-1185">Reference proteome</keyword>
<dbReference type="InterPro" id="IPR054293">
    <property type="entry name" value="DUF7029"/>
</dbReference>
<dbReference type="Pfam" id="PF23865">
    <property type="entry name" value="DUF7223"/>
    <property type="match status" value="1"/>
</dbReference>
<reference evidence="5" key="1">
    <citation type="journal article" date="2019" name="Beilstein J. Org. Chem.">
        <title>Nanangenines: drimane sesquiterpenoids as the dominant metabolite cohort of a novel Australian fungus, Aspergillus nanangensis.</title>
        <authorList>
            <person name="Lacey H.J."/>
            <person name="Gilchrist C.L.M."/>
            <person name="Crombie A."/>
            <person name="Kalaitzis J.A."/>
            <person name="Vuong D."/>
            <person name="Rutledge P.J."/>
            <person name="Turner P."/>
            <person name="Pitt J.I."/>
            <person name="Lacey E."/>
            <person name="Chooi Y.H."/>
            <person name="Piggott A.M."/>
        </authorList>
    </citation>
    <scope>NUCLEOTIDE SEQUENCE</scope>
    <source>
        <strain evidence="5">MST-FP2251</strain>
    </source>
</reference>
<feature type="region of interest" description="Disordered" evidence="1">
    <location>
        <begin position="486"/>
        <end position="565"/>
    </location>
</feature>
<sequence>MGVLLRSWLGSGLLLSLLAQQALSVVVFRDVEPPQLTPKRLMVRGTQNHNESYYYGLDPQRQDSFYWSGNDNGRETMANFTVDTAEDKTSIVSIEKFSKMLKSVHCTNSSLTMGFKDHASFAYMRRKWQWVNDDDNRKFIMVAGTGNCGWNQHRLPFNVSEIVFDDRANAARLHGVPTEWKKAIQNYELTVGYMPGSRSGSRKRDLDKSLSVDFNHPLPLSSMEFNTPVDDLKVTYSCESCGTKGSFDLGFHIKTEWGIPKEASFSLAPNDVSASFTPSLGISGNFTDQFGDELPLGSIPIGGFSIPGGVLEIGPEIEFSLGYTLGPVSGSATVSTGVTVSLSKSAELEIALTSPDVSASGWTPQVETEPLKLEAKIEATMEVFVKAAVQLSAEALGQGFEAGIDLKPYYGATMGVSSSSEGACEDDNEKHALGVSVQPKAGVSLNAEVAKADDPADPIASVEIAAITADMDSACYGFGPSGAASSSASATPSSSKAASSHSVTLTPTPSPSEYTSSSAYPTSTPYSTNISALSSATSTSATPSSSSLTPSSHLHRRNHRRHGWH</sequence>
<feature type="domain" description="DUF7029" evidence="3">
    <location>
        <begin position="85"/>
        <end position="188"/>
    </location>
</feature>
<evidence type="ECO:0000256" key="2">
    <source>
        <dbReference type="SAM" id="SignalP"/>
    </source>
</evidence>
<accession>A0AAD4CK87</accession>
<comment type="caution">
    <text evidence="5">The sequence shown here is derived from an EMBL/GenBank/DDBJ whole genome shotgun (WGS) entry which is preliminary data.</text>
</comment>
<dbReference type="Pfam" id="PF22974">
    <property type="entry name" value="DUF7029"/>
    <property type="match status" value="1"/>
</dbReference>
<keyword evidence="2" id="KW-0732">Signal</keyword>
<evidence type="ECO:0000313" key="6">
    <source>
        <dbReference type="Proteomes" id="UP001194746"/>
    </source>
</evidence>
<evidence type="ECO:0000259" key="3">
    <source>
        <dbReference type="Pfam" id="PF22974"/>
    </source>
</evidence>
<name>A0AAD4CK87_ASPNN</name>
<reference evidence="5" key="2">
    <citation type="submission" date="2020-02" db="EMBL/GenBank/DDBJ databases">
        <authorList>
            <person name="Gilchrist C.L.M."/>
            <person name="Chooi Y.-H."/>
        </authorList>
    </citation>
    <scope>NUCLEOTIDE SEQUENCE</scope>
    <source>
        <strain evidence="5">MST-FP2251</strain>
    </source>
</reference>
<gene>
    <name evidence="5" type="ORF">FE257_010293</name>
</gene>
<feature type="domain" description="DUF7223" evidence="4">
    <location>
        <begin position="225"/>
        <end position="476"/>
    </location>
</feature>
<protein>
    <submittedName>
        <fullName evidence="5">Uncharacterized protein</fullName>
    </submittedName>
</protein>
<proteinExistence type="predicted"/>
<feature type="compositionally biased region" description="Basic residues" evidence="1">
    <location>
        <begin position="553"/>
        <end position="565"/>
    </location>
</feature>
<feature type="signal peptide" evidence="2">
    <location>
        <begin position="1"/>
        <end position="24"/>
    </location>
</feature>
<dbReference type="Proteomes" id="UP001194746">
    <property type="component" value="Unassembled WGS sequence"/>
</dbReference>
<dbReference type="AlphaFoldDB" id="A0AAD4CK87"/>
<feature type="chain" id="PRO_5042023968" evidence="2">
    <location>
        <begin position="25"/>
        <end position="565"/>
    </location>
</feature>
<evidence type="ECO:0000313" key="5">
    <source>
        <dbReference type="EMBL" id="KAF9887298.1"/>
    </source>
</evidence>